<dbReference type="InterPro" id="IPR058792">
    <property type="entry name" value="Beta-barrel_RND_2"/>
</dbReference>
<evidence type="ECO:0000259" key="8">
    <source>
        <dbReference type="Pfam" id="PF25973"/>
    </source>
</evidence>
<feature type="domain" description="CzcB-like C-terminal circularly permuted SH3-like" evidence="9">
    <location>
        <begin position="295"/>
        <end position="355"/>
    </location>
</feature>
<comment type="function">
    <text evidence="5">CzcA and CzcB together would act in zinc efflux nearly as effectively as the complete czc efflux system (CzcABC). The CzcB protein is thought to funnel zinc cations to the CzcA transport protein.</text>
</comment>
<dbReference type="Gene3D" id="2.40.50.100">
    <property type="match status" value="1"/>
</dbReference>
<dbReference type="CDD" id="cd06850">
    <property type="entry name" value="biotinyl_domain"/>
    <property type="match status" value="1"/>
</dbReference>
<comment type="similarity">
    <text evidence="1">Belongs to the membrane fusion protein (MFP) (TC 8.A.1) family.</text>
</comment>
<gene>
    <name evidence="10" type="ORF">H5P30_18020</name>
</gene>
<dbReference type="EMBL" id="JACHVA010000129">
    <property type="protein sequence ID" value="MBC2603683.1"/>
    <property type="molecule type" value="Genomic_DNA"/>
</dbReference>
<keyword evidence="2" id="KW-0813">Transport</keyword>
<dbReference type="PANTHER" id="PTHR30097">
    <property type="entry name" value="CATION EFFLUX SYSTEM PROTEIN CUSB"/>
    <property type="match status" value="1"/>
</dbReference>
<evidence type="ECO:0000256" key="5">
    <source>
        <dbReference type="ARBA" id="ARBA00058766"/>
    </source>
</evidence>
<dbReference type="PANTHER" id="PTHR30097:SF4">
    <property type="entry name" value="SLR6042 PROTEIN"/>
    <property type="match status" value="1"/>
</dbReference>
<evidence type="ECO:0000256" key="2">
    <source>
        <dbReference type="ARBA" id="ARBA00022448"/>
    </source>
</evidence>
<dbReference type="GO" id="GO:0046686">
    <property type="term" value="P:response to cadmium ion"/>
    <property type="evidence" value="ECO:0007669"/>
    <property type="project" value="UniProtKB-KW"/>
</dbReference>
<feature type="compositionally biased region" description="Basic and acidic residues" evidence="6">
    <location>
        <begin position="39"/>
        <end position="96"/>
    </location>
</feature>
<dbReference type="SUPFAM" id="SSF111369">
    <property type="entry name" value="HlyD-like secretion proteins"/>
    <property type="match status" value="1"/>
</dbReference>
<organism evidence="10 11">
    <name type="scientific">Puniceicoccus vermicola</name>
    <dbReference type="NCBI Taxonomy" id="388746"/>
    <lineage>
        <taxon>Bacteria</taxon>
        <taxon>Pseudomonadati</taxon>
        <taxon>Verrucomicrobiota</taxon>
        <taxon>Opitutia</taxon>
        <taxon>Puniceicoccales</taxon>
        <taxon>Puniceicoccaceae</taxon>
        <taxon>Puniceicoccus</taxon>
    </lineage>
</organism>
<dbReference type="GO" id="GO:0022857">
    <property type="term" value="F:transmembrane transporter activity"/>
    <property type="evidence" value="ECO:0007669"/>
    <property type="project" value="InterPro"/>
</dbReference>
<evidence type="ECO:0000256" key="4">
    <source>
        <dbReference type="ARBA" id="ARBA00043263"/>
    </source>
</evidence>
<dbReference type="Proteomes" id="UP000525652">
    <property type="component" value="Unassembled WGS sequence"/>
</dbReference>
<reference evidence="10 11" key="1">
    <citation type="submission" date="2020-07" db="EMBL/GenBank/DDBJ databases">
        <authorList>
            <person name="Feng X."/>
        </authorList>
    </citation>
    <scope>NUCLEOTIDE SEQUENCE [LARGE SCALE GENOMIC DNA]</scope>
    <source>
        <strain evidence="10 11">JCM14086</strain>
    </source>
</reference>
<dbReference type="FunFam" id="2.40.420.20:FF:000006">
    <property type="entry name" value="RND family efflux transporter MFP subunit"/>
    <property type="match status" value="1"/>
</dbReference>
<dbReference type="NCBIfam" id="TIGR01730">
    <property type="entry name" value="RND_mfp"/>
    <property type="match status" value="1"/>
</dbReference>
<evidence type="ECO:0000259" key="7">
    <source>
        <dbReference type="Pfam" id="PF25954"/>
    </source>
</evidence>
<dbReference type="Pfam" id="PF25973">
    <property type="entry name" value="BSH_CzcB"/>
    <property type="match status" value="1"/>
</dbReference>
<keyword evidence="11" id="KW-1185">Reference proteome</keyword>
<dbReference type="RefSeq" id="WP_185694310.1">
    <property type="nucleotide sequence ID" value="NZ_JACHVA010000129.1"/>
</dbReference>
<evidence type="ECO:0000313" key="11">
    <source>
        <dbReference type="Proteomes" id="UP000525652"/>
    </source>
</evidence>
<dbReference type="Gene3D" id="2.40.420.20">
    <property type="match status" value="1"/>
</dbReference>
<dbReference type="InterPro" id="IPR058647">
    <property type="entry name" value="BSH_CzcB-like"/>
</dbReference>
<name>A0A7X1B132_9BACT</name>
<dbReference type="GO" id="GO:0060003">
    <property type="term" value="P:copper ion export"/>
    <property type="evidence" value="ECO:0007669"/>
    <property type="project" value="TreeGrafter"/>
</dbReference>
<dbReference type="Gene3D" id="2.40.30.170">
    <property type="match status" value="1"/>
</dbReference>
<dbReference type="InterPro" id="IPR051909">
    <property type="entry name" value="MFP_Cation_Efflux"/>
</dbReference>
<evidence type="ECO:0000256" key="3">
    <source>
        <dbReference type="ARBA" id="ARBA00022833"/>
    </source>
</evidence>
<evidence type="ECO:0000256" key="6">
    <source>
        <dbReference type="SAM" id="MobiDB-lite"/>
    </source>
</evidence>
<dbReference type="GO" id="GO:0015679">
    <property type="term" value="P:plasma membrane copper ion transport"/>
    <property type="evidence" value="ECO:0007669"/>
    <property type="project" value="TreeGrafter"/>
</dbReference>
<dbReference type="InterPro" id="IPR058649">
    <property type="entry name" value="CzcB_C"/>
</dbReference>
<feature type="domain" description="CzcB-like barrel-sandwich hybrid" evidence="8">
    <location>
        <begin position="137"/>
        <end position="210"/>
    </location>
</feature>
<accession>A0A7X1B132</accession>
<evidence type="ECO:0000313" key="10">
    <source>
        <dbReference type="EMBL" id="MBC2603683.1"/>
    </source>
</evidence>
<protein>
    <submittedName>
        <fullName evidence="10">Efflux RND transporter periplasmic adaptor subunit</fullName>
    </submittedName>
</protein>
<evidence type="ECO:0000256" key="1">
    <source>
        <dbReference type="ARBA" id="ARBA00009477"/>
    </source>
</evidence>
<keyword evidence="3" id="KW-0862">Zinc</keyword>
<dbReference type="GO" id="GO:0030313">
    <property type="term" value="C:cell envelope"/>
    <property type="evidence" value="ECO:0007669"/>
    <property type="project" value="TreeGrafter"/>
</dbReference>
<dbReference type="FunFam" id="2.40.30.170:FF:000010">
    <property type="entry name" value="Efflux RND transporter periplasmic adaptor subunit"/>
    <property type="match status" value="1"/>
</dbReference>
<evidence type="ECO:0000259" key="9">
    <source>
        <dbReference type="Pfam" id="PF25975"/>
    </source>
</evidence>
<feature type="region of interest" description="Disordered" evidence="6">
    <location>
        <begin position="35"/>
        <end position="96"/>
    </location>
</feature>
<dbReference type="InterPro" id="IPR006143">
    <property type="entry name" value="RND_pump_MFP"/>
</dbReference>
<keyword evidence="4" id="KW-0105">Cadmium resistance</keyword>
<sequence length="368" mass="39922">MKIFNHLLFSLLNRRLQTVLLAGLLAVVSPGCGEDDDHDHDHGDHGTHASEAGENHDHPEGEEAGHEDHDHSGHDHGKSVSTEEHAHGEGEHDDHEELVSLTAEVQEEFGIRLGVASEGVLHRFITLPGEIGYNGEKIAYVTPKYAGTIQSISVRLADEVKKGQVLARLESADTLVPFDVKAPMDGVIVEYSLTPGQTVGSGVTLFTVADLSTVWADFRVYQRYLGEVRKGLSVKVQGDHKGADFDGEIAYVAPTVDEHTRTGLARVVVNNEKGVWMPGEFVKGQVEVAEVKVDLMVPRSAVLTMEEGTVVFVRGEEGFEPRPVQLGRSDSESWEVLSGLQDGDTIVVDNAISLKAEMGKGSFGGHHH</sequence>
<dbReference type="AlphaFoldDB" id="A0A7X1B132"/>
<dbReference type="Pfam" id="PF25975">
    <property type="entry name" value="CzcB_C"/>
    <property type="match status" value="1"/>
</dbReference>
<proteinExistence type="inferred from homology"/>
<feature type="domain" description="CusB-like beta-barrel" evidence="7">
    <location>
        <begin position="213"/>
        <end position="286"/>
    </location>
</feature>
<comment type="caution">
    <text evidence="10">The sequence shown here is derived from an EMBL/GenBank/DDBJ whole genome shotgun (WGS) entry which is preliminary data.</text>
</comment>
<dbReference type="GO" id="GO:0016020">
    <property type="term" value="C:membrane"/>
    <property type="evidence" value="ECO:0007669"/>
    <property type="project" value="InterPro"/>
</dbReference>
<dbReference type="Pfam" id="PF25954">
    <property type="entry name" value="Beta-barrel_RND_2"/>
    <property type="match status" value="1"/>
</dbReference>